<dbReference type="PANTHER" id="PTHR32419">
    <property type="entry name" value="GLUTATHIONYL-HYDROQUINONE REDUCTASE"/>
    <property type="match status" value="1"/>
</dbReference>
<dbReference type="GO" id="GO:0005737">
    <property type="term" value="C:cytoplasm"/>
    <property type="evidence" value="ECO:0007669"/>
    <property type="project" value="TreeGrafter"/>
</dbReference>
<name>A0A7X0U0Q8_9ACTN</name>
<gene>
    <name evidence="1" type="ORF">HD593_005429</name>
</gene>
<dbReference type="InterPro" id="IPR036249">
    <property type="entry name" value="Thioredoxin-like_sf"/>
</dbReference>
<dbReference type="RefSeq" id="WP_312903730.1">
    <property type="nucleotide sequence ID" value="NZ_JACHMI010000001.1"/>
</dbReference>
<dbReference type="SUPFAM" id="SSF52833">
    <property type="entry name" value="Thioredoxin-like"/>
    <property type="match status" value="1"/>
</dbReference>
<dbReference type="InterPro" id="IPR016639">
    <property type="entry name" value="GST_Omega/GSH"/>
</dbReference>
<sequence length="133" mass="14318">MTISTGTPTYASPVDHVSYGQYGPGRLHLSPDWNRPLYPFQGRITADGSSGHPAGPGRYHLYAAWVCPYAHRAAIVRKLKGLEDVVPLSWASSTTSPRHPYTRDLVAAVPRLPAGEVADLPATEAKPRVSAGM</sequence>
<evidence type="ECO:0000313" key="1">
    <source>
        <dbReference type="EMBL" id="MBB6550634.1"/>
    </source>
</evidence>
<dbReference type="PANTHER" id="PTHR32419:SF6">
    <property type="entry name" value="GLUTATHIONE S-TRANSFERASE OMEGA-LIKE 1-RELATED"/>
    <property type="match status" value="1"/>
</dbReference>
<dbReference type="Gene3D" id="3.40.30.10">
    <property type="entry name" value="Glutaredoxin"/>
    <property type="match status" value="1"/>
</dbReference>
<proteinExistence type="predicted"/>
<organism evidence="1 2">
    <name type="scientific">Nonomuraea rubra</name>
    <dbReference type="NCBI Taxonomy" id="46180"/>
    <lineage>
        <taxon>Bacteria</taxon>
        <taxon>Bacillati</taxon>
        <taxon>Actinomycetota</taxon>
        <taxon>Actinomycetes</taxon>
        <taxon>Streptosporangiales</taxon>
        <taxon>Streptosporangiaceae</taxon>
        <taxon>Nonomuraea</taxon>
    </lineage>
</organism>
<dbReference type="EMBL" id="JACHMI010000001">
    <property type="protein sequence ID" value="MBB6550634.1"/>
    <property type="molecule type" value="Genomic_DNA"/>
</dbReference>
<comment type="caution">
    <text evidence="1">The sequence shown here is derived from an EMBL/GenBank/DDBJ whole genome shotgun (WGS) entry which is preliminary data.</text>
</comment>
<dbReference type="GO" id="GO:0004364">
    <property type="term" value="F:glutathione transferase activity"/>
    <property type="evidence" value="ECO:0007669"/>
    <property type="project" value="InterPro"/>
</dbReference>
<evidence type="ECO:0008006" key="3">
    <source>
        <dbReference type="Google" id="ProtNLM"/>
    </source>
</evidence>
<reference evidence="1 2" key="1">
    <citation type="submission" date="2020-08" db="EMBL/GenBank/DDBJ databases">
        <title>Sequencing the genomes of 1000 actinobacteria strains.</title>
        <authorList>
            <person name="Klenk H.-P."/>
        </authorList>
    </citation>
    <scope>NUCLEOTIDE SEQUENCE [LARGE SCALE GENOMIC DNA]</scope>
    <source>
        <strain evidence="1 2">DSM 43768</strain>
    </source>
</reference>
<accession>A0A7X0U0Q8</accession>
<dbReference type="Proteomes" id="UP000565579">
    <property type="component" value="Unassembled WGS sequence"/>
</dbReference>
<dbReference type="AlphaFoldDB" id="A0A7X0U0Q8"/>
<evidence type="ECO:0000313" key="2">
    <source>
        <dbReference type="Proteomes" id="UP000565579"/>
    </source>
</evidence>
<keyword evidence="2" id="KW-1185">Reference proteome</keyword>
<protein>
    <recommendedName>
        <fullName evidence="3">GST N-terminal domain-containing protein</fullName>
    </recommendedName>
</protein>